<dbReference type="InterPro" id="IPR008276">
    <property type="entry name" value="C_nuclsd_transpt"/>
</dbReference>
<dbReference type="RefSeq" id="WP_377167686.1">
    <property type="nucleotide sequence ID" value="NZ_JBHSMQ010000004.1"/>
</dbReference>
<evidence type="ECO:0000259" key="8">
    <source>
        <dbReference type="Pfam" id="PF01773"/>
    </source>
</evidence>
<evidence type="ECO:0000313" key="12">
    <source>
        <dbReference type="Proteomes" id="UP001596052"/>
    </source>
</evidence>
<sequence>MSRLICLLGLLVFVALAWVLSTDRRRFPWRVVITGLALQIVLGVLILRTQAGHGAFSLLEKMFRRLLAFGDEGVALVFGPLGTPEKLSAAFGPGGGFILALTVTGSIILISALSSLLYHHGILQRVVRAAAWVMRRLMRTSGSETLAAAANIFMGQTEAPLIIKPYLARMTRSELLCVMVGGMATIAGGVLAAYVSFGISAGHLLTASVISAPAALMMSKILIPETEESETAHGAQQLIERETTNSIDALCHGASDGMKLALNVMAMLIAFVAVVALCNYMLSLGLRVFGQNVPQPLQLVLGWLNAPCAWLMGVPWAECGQVGALLGERVVLNEFLAYLHLSQQGGTLSPRSAEIATYALCGFANFGSVAIQIGGIGALVPQRRAELAQLGIKSMIGGLLACYCTACVAGLLL</sequence>
<evidence type="ECO:0000256" key="1">
    <source>
        <dbReference type="ARBA" id="ARBA00004651"/>
    </source>
</evidence>
<dbReference type="Proteomes" id="UP001596052">
    <property type="component" value="Unassembled WGS sequence"/>
</dbReference>
<keyword evidence="12" id="KW-1185">Reference proteome</keyword>
<dbReference type="EMBL" id="JBHSMQ010000004">
    <property type="protein sequence ID" value="MFC5455972.1"/>
    <property type="molecule type" value="Genomic_DNA"/>
</dbReference>
<keyword evidence="3" id="KW-1003">Cell membrane</keyword>
<comment type="subcellular location">
    <subcellularLocation>
        <location evidence="1">Cell membrane</location>
        <topology evidence="1">Multi-pass membrane protein</topology>
    </subcellularLocation>
</comment>
<evidence type="ECO:0000256" key="2">
    <source>
        <dbReference type="ARBA" id="ARBA00009033"/>
    </source>
</evidence>
<dbReference type="Pfam" id="PF01773">
    <property type="entry name" value="Nucleos_tra2_N"/>
    <property type="match status" value="1"/>
</dbReference>
<feature type="transmembrane region" description="Helical" evidence="7">
    <location>
        <begin position="355"/>
        <end position="380"/>
    </location>
</feature>
<reference evidence="12" key="1">
    <citation type="journal article" date="2019" name="Int. J. Syst. Evol. Microbiol.">
        <title>The Global Catalogue of Microorganisms (GCM) 10K type strain sequencing project: providing services to taxonomists for standard genome sequencing and annotation.</title>
        <authorList>
            <consortium name="The Broad Institute Genomics Platform"/>
            <consortium name="The Broad Institute Genome Sequencing Center for Infectious Disease"/>
            <person name="Wu L."/>
            <person name="Ma J."/>
        </authorList>
    </citation>
    <scope>NUCLEOTIDE SEQUENCE [LARGE SCALE GENOMIC DNA]</scope>
    <source>
        <strain evidence="12">CGMCC 4.1469</strain>
    </source>
</reference>
<gene>
    <name evidence="11" type="ORF">ACFQDI_13995</name>
</gene>
<evidence type="ECO:0000256" key="4">
    <source>
        <dbReference type="ARBA" id="ARBA00022692"/>
    </source>
</evidence>
<feature type="transmembrane region" description="Helical" evidence="7">
    <location>
        <begin position="95"/>
        <end position="118"/>
    </location>
</feature>
<dbReference type="InterPro" id="IPR011642">
    <property type="entry name" value="Gate_dom"/>
</dbReference>
<keyword evidence="6 7" id="KW-0472">Membrane</keyword>
<feature type="domain" description="Concentrative nucleoside transporter C-terminal" evidence="9">
    <location>
        <begin position="203"/>
        <end position="410"/>
    </location>
</feature>
<dbReference type="Pfam" id="PF07662">
    <property type="entry name" value="Nucleos_tra2_C"/>
    <property type="match status" value="1"/>
</dbReference>
<feature type="transmembrane region" description="Helical" evidence="7">
    <location>
        <begin position="392"/>
        <end position="412"/>
    </location>
</feature>
<feature type="domain" description="Nucleoside transporter/FeoB GTPase Gate" evidence="10">
    <location>
        <begin position="101"/>
        <end position="198"/>
    </location>
</feature>
<comment type="caution">
    <text evidence="11">The sequence shown here is derived from an EMBL/GenBank/DDBJ whole genome shotgun (WGS) entry which is preliminary data.</text>
</comment>
<feature type="transmembrane region" description="Helical" evidence="7">
    <location>
        <begin position="175"/>
        <end position="197"/>
    </location>
</feature>
<keyword evidence="4 7" id="KW-0812">Transmembrane</keyword>
<dbReference type="Pfam" id="PF07670">
    <property type="entry name" value="Gate"/>
    <property type="match status" value="1"/>
</dbReference>
<dbReference type="InterPro" id="IPR002668">
    <property type="entry name" value="CNT_N_dom"/>
</dbReference>
<dbReference type="PANTHER" id="PTHR10590:SF4">
    <property type="entry name" value="SOLUTE CARRIER FAMILY 28 MEMBER 3"/>
    <property type="match status" value="1"/>
</dbReference>
<evidence type="ECO:0000259" key="9">
    <source>
        <dbReference type="Pfam" id="PF07662"/>
    </source>
</evidence>
<organism evidence="11 12">
    <name type="scientific">Prosthecobacter fluviatilis</name>
    <dbReference type="NCBI Taxonomy" id="445931"/>
    <lineage>
        <taxon>Bacteria</taxon>
        <taxon>Pseudomonadati</taxon>
        <taxon>Verrucomicrobiota</taxon>
        <taxon>Verrucomicrobiia</taxon>
        <taxon>Verrucomicrobiales</taxon>
        <taxon>Verrucomicrobiaceae</taxon>
        <taxon>Prosthecobacter</taxon>
    </lineage>
</organism>
<evidence type="ECO:0000313" key="11">
    <source>
        <dbReference type="EMBL" id="MFC5455972.1"/>
    </source>
</evidence>
<evidence type="ECO:0000256" key="7">
    <source>
        <dbReference type="SAM" id="Phobius"/>
    </source>
</evidence>
<name>A0ABW0KTE1_9BACT</name>
<evidence type="ECO:0000256" key="5">
    <source>
        <dbReference type="ARBA" id="ARBA00022989"/>
    </source>
</evidence>
<keyword evidence="5 7" id="KW-1133">Transmembrane helix</keyword>
<dbReference type="InterPro" id="IPR011657">
    <property type="entry name" value="CNT_C_dom"/>
</dbReference>
<feature type="transmembrane region" description="Helical" evidence="7">
    <location>
        <begin position="27"/>
        <end position="46"/>
    </location>
</feature>
<evidence type="ECO:0000256" key="3">
    <source>
        <dbReference type="ARBA" id="ARBA00022475"/>
    </source>
</evidence>
<comment type="similarity">
    <text evidence="2">Belongs to the concentrative nucleoside transporter (CNT) (TC 2.A.41) family.</text>
</comment>
<proteinExistence type="inferred from homology"/>
<feature type="transmembrane region" description="Helical" evidence="7">
    <location>
        <begin position="260"/>
        <end position="282"/>
    </location>
</feature>
<feature type="domain" description="Concentrative nucleoside transporter N-terminal" evidence="8">
    <location>
        <begin position="8"/>
        <end position="81"/>
    </location>
</feature>
<evidence type="ECO:0000256" key="6">
    <source>
        <dbReference type="ARBA" id="ARBA00023136"/>
    </source>
</evidence>
<accession>A0ABW0KTE1</accession>
<dbReference type="PANTHER" id="PTHR10590">
    <property type="entry name" value="SODIUM/NUCLEOSIDE COTRANSPORTER"/>
    <property type="match status" value="1"/>
</dbReference>
<evidence type="ECO:0000259" key="10">
    <source>
        <dbReference type="Pfam" id="PF07670"/>
    </source>
</evidence>
<protein>
    <submittedName>
        <fullName evidence="11">NupC/NupG family nucleoside CNT transporter</fullName>
    </submittedName>
</protein>